<dbReference type="RefSeq" id="WP_328852288.1">
    <property type="nucleotide sequence ID" value="NZ_CP108084.1"/>
</dbReference>
<dbReference type="Proteomes" id="UP001432190">
    <property type="component" value="Chromosome"/>
</dbReference>
<evidence type="ECO:0000313" key="2">
    <source>
        <dbReference type="EMBL" id="WUP50781.1"/>
    </source>
</evidence>
<dbReference type="EMBL" id="CP108084">
    <property type="protein sequence ID" value="WUP50781.1"/>
    <property type="molecule type" value="Genomic_DNA"/>
</dbReference>
<name>A0ABZ1S966_9ACTN</name>
<accession>A0ABZ1S966</accession>
<gene>
    <name evidence="2" type="ORF">OG994_04490</name>
</gene>
<dbReference type="InterPro" id="IPR050452">
    <property type="entry name" value="Metacaspase"/>
</dbReference>
<organism evidence="2 3">
    <name type="scientific">Micromonospora globbae</name>
    <dbReference type="NCBI Taxonomy" id="1894969"/>
    <lineage>
        <taxon>Bacteria</taxon>
        <taxon>Bacillati</taxon>
        <taxon>Actinomycetota</taxon>
        <taxon>Actinomycetes</taxon>
        <taxon>Micromonosporales</taxon>
        <taxon>Micromonosporaceae</taxon>
        <taxon>Micromonospora</taxon>
    </lineage>
</organism>
<feature type="domain" description="Peptidase C14 caspase" evidence="1">
    <location>
        <begin position="6"/>
        <end position="261"/>
    </location>
</feature>
<reference evidence="2" key="1">
    <citation type="submission" date="2022-10" db="EMBL/GenBank/DDBJ databases">
        <title>The complete genomes of actinobacterial strains from the NBC collection.</title>
        <authorList>
            <person name="Joergensen T.S."/>
            <person name="Alvarez Arevalo M."/>
            <person name="Sterndorff E.B."/>
            <person name="Faurdal D."/>
            <person name="Vuksanovic O."/>
            <person name="Mourched A.-S."/>
            <person name="Charusanti P."/>
            <person name="Shaw S."/>
            <person name="Blin K."/>
            <person name="Weber T."/>
        </authorList>
    </citation>
    <scope>NUCLEOTIDE SEQUENCE</scope>
    <source>
        <strain evidence="2">NBC_00256</strain>
    </source>
</reference>
<keyword evidence="3" id="KW-1185">Reference proteome</keyword>
<dbReference type="PANTHER" id="PTHR48104:SF30">
    <property type="entry name" value="METACASPASE-1"/>
    <property type="match status" value="1"/>
</dbReference>
<dbReference type="Pfam" id="PF00656">
    <property type="entry name" value="Peptidase_C14"/>
    <property type="match status" value="1"/>
</dbReference>
<sequence>MTTTLYALLVGIDAYRSPSVPDLRGCGADVEEVHAYLRTRTAPGVRLEARVLRDGQATRAAVIEALHSHLGRAGENDTALFWFSGHGSRAYAPEWWHEEPTAWLQTLVCADSRRGGVRDLLDKEVSILLDTVARRAGHVAAVFDSCHSDGASREIEPEEPGVQMRVVPPLRGWSPGELLPELAGTLKPSTEPAPDHVALAACRSHERAREMDLGGRRRGLFTWSLLRALSRLGPTATYRELLVAAQTEVEQNEQRQVPQLKPSAGGIADQPFLGGRLAPPPSGLLLRYAREGWELNAGSCHGVPTPDGTGDAVRVAVVGELPAREAEVVRVLPERSLVTPVGWQPEHDRQYRVVLSRVPLPATTVAVGGPGQHVPTARALLAAMATAGPHGGPSPHLRPVDPAATRTVQLRVRVPRPGVARVEERHGGPRTGELTGVDGDGARRAVAVLEHVARWRQVRDLTNPVSRLAGAVAVEVVAAPPGAALVSLGQPPLKADDDGVLRLRYAHGPTGWTPPTVFIRLHNRSDRPLFCVLLDLTDRLRVHASLFPGAFVAPGGRAAAWRGRPIVASLPNGVMREPGARSRDWLKLVVAEAQFSPEPFEMPALGEPDRTARGPLGIRGFLDRIGRTLTCRDMSGSVEDGAYDWTTVTVPLVIEVPGAEG</sequence>
<dbReference type="InterPro" id="IPR011600">
    <property type="entry name" value="Pept_C14_caspase"/>
</dbReference>
<evidence type="ECO:0000259" key="1">
    <source>
        <dbReference type="Pfam" id="PF00656"/>
    </source>
</evidence>
<evidence type="ECO:0000313" key="3">
    <source>
        <dbReference type="Proteomes" id="UP001432190"/>
    </source>
</evidence>
<dbReference type="PANTHER" id="PTHR48104">
    <property type="entry name" value="METACASPASE-4"/>
    <property type="match status" value="1"/>
</dbReference>
<proteinExistence type="predicted"/>
<dbReference type="Gene3D" id="3.40.50.1460">
    <property type="match status" value="1"/>
</dbReference>
<protein>
    <submittedName>
        <fullName evidence="2">Caspase family protein</fullName>
    </submittedName>
</protein>